<gene>
    <name evidence="1" type="ORF">DAPPUDRAFT_236814</name>
</gene>
<keyword evidence="2" id="KW-1185">Reference proteome</keyword>
<proteinExistence type="predicted"/>
<accession>E9G202</accession>
<evidence type="ECO:0000313" key="2">
    <source>
        <dbReference type="Proteomes" id="UP000000305"/>
    </source>
</evidence>
<dbReference type="InParanoid" id="E9G202"/>
<dbReference type="EMBL" id="GL732530">
    <property type="protein sequence ID" value="EFX86160.1"/>
    <property type="molecule type" value="Genomic_DNA"/>
</dbReference>
<sequence length="64" mass="7153">MAVLASMAEATPSLHCHNNSHFEYEDVVLWFIGDGRNQAEAENLIDSHLIPTQFSPSHFRVVDG</sequence>
<protein>
    <submittedName>
        <fullName evidence="1">Uncharacterized protein</fullName>
    </submittedName>
</protein>
<evidence type="ECO:0000313" key="1">
    <source>
        <dbReference type="EMBL" id="EFX86160.1"/>
    </source>
</evidence>
<dbReference type="Proteomes" id="UP000000305">
    <property type="component" value="Unassembled WGS sequence"/>
</dbReference>
<reference evidence="1 2" key="1">
    <citation type="journal article" date="2011" name="Science">
        <title>The ecoresponsive genome of Daphnia pulex.</title>
        <authorList>
            <person name="Colbourne J.K."/>
            <person name="Pfrender M.E."/>
            <person name="Gilbert D."/>
            <person name="Thomas W.K."/>
            <person name="Tucker A."/>
            <person name="Oakley T.H."/>
            <person name="Tokishita S."/>
            <person name="Aerts A."/>
            <person name="Arnold G.J."/>
            <person name="Basu M.K."/>
            <person name="Bauer D.J."/>
            <person name="Caceres C.E."/>
            <person name="Carmel L."/>
            <person name="Casola C."/>
            <person name="Choi J.H."/>
            <person name="Detter J.C."/>
            <person name="Dong Q."/>
            <person name="Dusheyko S."/>
            <person name="Eads B.D."/>
            <person name="Frohlich T."/>
            <person name="Geiler-Samerotte K.A."/>
            <person name="Gerlach D."/>
            <person name="Hatcher P."/>
            <person name="Jogdeo S."/>
            <person name="Krijgsveld J."/>
            <person name="Kriventseva E.V."/>
            <person name="Kultz D."/>
            <person name="Laforsch C."/>
            <person name="Lindquist E."/>
            <person name="Lopez J."/>
            <person name="Manak J.R."/>
            <person name="Muller J."/>
            <person name="Pangilinan J."/>
            <person name="Patwardhan R.P."/>
            <person name="Pitluck S."/>
            <person name="Pritham E.J."/>
            <person name="Rechtsteiner A."/>
            <person name="Rho M."/>
            <person name="Rogozin I.B."/>
            <person name="Sakarya O."/>
            <person name="Salamov A."/>
            <person name="Schaack S."/>
            <person name="Shapiro H."/>
            <person name="Shiga Y."/>
            <person name="Skalitzky C."/>
            <person name="Smith Z."/>
            <person name="Souvorov A."/>
            <person name="Sung W."/>
            <person name="Tang Z."/>
            <person name="Tsuchiya D."/>
            <person name="Tu H."/>
            <person name="Vos H."/>
            <person name="Wang M."/>
            <person name="Wolf Y.I."/>
            <person name="Yamagata H."/>
            <person name="Yamada T."/>
            <person name="Ye Y."/>
            <person name="Shaw J.R."/>
            <person name="Andrews J."/>
            <person name="Crease T.J."/>
            <person name="Tang H."/>
            <person name="Lucas S.M."/>
            <person name="Robertson H.M."/>
            <person name="Bork P."/>
            <person name="Koonin E.V."/>
            <person name="Zdobnov E.M."/>
            <person name="Grigoriev I.V."/>
            <person name="Lynch M."/>
            <person name="Boore J.L."/>
        </authorList>
    </citation>
    <scope>NUCLEOTIDE SEQUENCE [LARGE SCALE GENOMIC DNA]</scope>
</reference>
<organism evidence="1 2">
    <name type="scientific">Daphnia pulex</name>
    <name type="common">Water flea</name>
    <dbReference type="NCBI Taxonomy" id="6669"/>
    <lineage>
        <taxon>Eukaryota</taxon>
        <taxon>Metazoa</taxon>
        <taxon>Ecdysozoa</taxon>
        <taxon>Arthropoda</taxon>
        <taxon>Crustacea</taxon>
        <taxon>Branchiopoda</taxon>
        <taxon>Diplostraca</taxon>
        <taxon>Cladocera</taxon>
        <taxon>Anomopoda</taxon>
        <taxon>Daphniidae</taxon>
        <taxon>Daphnia</taxon>
    </lineage>
</organism>
<dbReference type="KEGG" id="dpx:DAPPUDRAFT_236814"/>
<dbReference type="HOGENOM" id="CLU_2869868_0_0_1"/>
<dbReference type="AlphaFoldDB" id="E9G202"/>
<name>E9G202_DAPPU</name>